<comment type="caution">
    <text evidence="2">The sequence shown here is derived from an EMBL/GenBank/DDBJ whole genome shotgun (WGS) entry which is preliminary data.</text>
</comment>
<protein>
    <recommendedName>
        <fullName evidence="4">SMODS and SLOG-associating 2TM effector domain-containing protein</fullName>
    </recommendedName>
</protein>
<gene>
    <name evidence="2" type="ORF">ACFQ0R_10695</name>
</gene>
<reference evidence="3" key="1">
    <citation type="journal article" date="2019" name="Int. J. Syst. Evol. Microbiol.">
        <title>The Global Catalogue of Microorganisms (GCM) 10K type strain sequencing project: providing services to taxonomists for standard genome sequencing and annotation.</title>
        <authorList>
            <consortium name="The Broad Institute Genomics Platform"/>
            <consortium name="The Broad Institute Genome Sequencing Center for Infectious Disease"/>
            <person name="Wu L."/>
            <person name="Ma J."/>
        </authorList>
    </citation>
    <scope>NUCLEOTIDE SEQUENCE [LARGE SCALE GENOMIC DNA]</scope>
    <source>
        <strain evidence="3">CCUG 56752</strain>
    </source>
</reference>
<accession>A0ABW3GS37</accession>
<proteinExistence type="predicted"/>
<evidence type="ECO:0008006" key="4">
    <source>
        <dbReference type="Google" id="ProtNLM"/>
    </source>
</evidence>
<feature type="transmembrane region" description="Helical" evidence="1">
    <location>
        <begin position="101"/>
        <end position="119"/>
    </location>
</feature>
<keyword evidence="1" id="KW-0812">Transmembrane</keyword>
<dbReference type="RefSeq" id="WP_379658371.1">
    <property type="nucleotide sequence ID" value="NZ_JBHTIV010000012.1"/>
</dbReference>
<keyword evidence="3" id="KW-1185">Reference proteome</keyword>
<evidence type="ECO:0000256" key="1">
    <source>
        <dbReference type="SAM" id="Phobius"/>
    </source>
</evidence>
<sequence>MREYPKTFSELIKKHKLINMELTYDEFIYKAQNDIIFRNDFAFVSLFFDLQMLDKENTEFGINSPLESIFKESVIAKKWNEFRKLANLNIPDLGRKSNKHFIHFLIIVIVSIVGLYFIFSNKDLSFFTMLHPEILNIGFIAIIIIILGLDYLVKKIWPNDEKYEIPYYLNSENVRGFITKVLTYNRTNIKNNFAELYQQRFKQFNNEKTHHNI</sequence>
<name>A0ABW3GS37_9FLAO</name>
<organism evidence="2 3">
    <name type="scientific">Psychroflexus salinarum</name>
    <dbReference type="NCBI Taxonomy" id="546024"/>
    <lineage>
        <taxon>Bacteria</taxon>
        <taxon>Pseudomonadati</taxon>
        <taxon>Bacteroidota</taxon>
        <taxon>Flavobacteriia</taxon>
        <taxon>Flavobacteriales</taxon>
        <taxon>Flavobacteriaceae</taxon>
        <taxon>Psychroflexus</taxon>
    </lineage>
</organism>
<keyword evidence="1" id="KW-0472">Membrane</keyword>
<feature type="transmembrane region" description="Helical" evidence="1">
    <location>
        <begin position="134"/>
        <end position="153"/>
    </location>
</feature>
<dbReference type="Proteomes" id="UP001597049">
    <property type="component" value="Unassembled WGS sequence"/>
</dbReference>
<evidence type="ECO:0000313" key="3">
    <source>
        <dbReference type="Proteomes" id="UP001597049"/>
    </source>
</evidence>
<dbReference type="EMBL" id="JBHTIV010000012">
    <property type="protein sequence ID" value="MFD0933064.1"/>
    <property type="molecule type" value="Genomic_DNA"/>
</dbReference>
<keyword evidence="1" id="KW-1133">Transmembrane helix</keyword>
<evidence type="ECO:0000313" key="2">
    <source>
        <dbReference type="EMBL" id="MFD0933064.1"/>
    </source>
</evidence>